<protein>
    <submittedName>
        <fullName evidence="1">Uncharacterized protein</fullName>
    </submittedName>
</protein>
<keyword evidence="2" id="KW-1185">Reference proteome</keyword>
<accession>A0ABR2MGS1</accession>
<organism evidence="1 2">
    <name type="scientific">Platanthera guangdongensis</name>
    <dbReference type="NCBI Taxonomy" id="2320717"/>
    <lineage>
        <taxon>Eukaryota</taxon>
        <taxon>Viridiplantae</taxon>
        <taxon>Streptophyta</taxon>
        <taxon>Embryophyta</taxon>
        <taxon>Tracheophyta</taxon>
        <taxon>Spermatophyta</taxon>
        <taxon>Magnoliopsida</taxon>
        <taxon>Liliopsida</taxon>
        <taxon>Asparagales</taxon>
        <taxon>Orchidaceae</taxon>
        <taxon>Orchidoideae</taxon>
        <taxon>Orchideae</taxon>
        <taxon>Orchidinae</taxon>
        <taxon>Platanthera</taxon>
    </lineage>
</organism>
<name>A0ABR2MGS1_9ASPA</name>
<reference evidence="1 2" key="1">
    <citation type="journal article" date="2022" name="Nat. Plants">
        <title>Genomes of leafy and leafless Platanthera orchids illuminate the evolution of mycoheterotrophy.</title>
        <authorList>
            <person name="Li M.H."/>
            <person name="Liu K.W."/>
            <person name="Li Z."/>
            <person name="Lu H.C."/>
            <person name="Ye Q.L."/>
            <person name="Zhang D."/>
            <person name="Wang J.Y."/>
            <person name="Li Y.F."/>
            <person name="Zhong Z.M."/>
            <person name="Liu X."/>
            <person name="Yu X."/>
            <person name="Liu D.K."/>
            <person name="Tu X.D."/>
            <person name="Liu B."/>
            <person name="Hao Y."/>
            <person name="Liao X.Y."/>
            <person name="Jiang Y.T."/>
            <person name="Sun W.H."/>
            <person name="Chen J."/>
            <person name="Chen Y.Q."/>
            <person name="Ai Y."/>
            <person name="Zhai J.W."/>
            <person name="Wu S.S."/>
            <person name="Zhou Z."/>
            <person name="Hsiao Y.Y."/>
            <person name="Wu W.L."/>
            <person name="Chen Y.Y."/>
            <person name="Lin Y.F."/>
            <person name="Hsu J.L."/>
            <person name="Li C.Y."/>
            <person name="Wang Z.W."/>
            <person name="Zhao X."/>
            <person name="Zhong W.Y."/>
            <person name="Ma X.K."/>
            <person name="Ma L."/>
            <person name="Huang J."/>
            <person name="Chen G.Z."/>
            <person name="Huang M.Z."/>
            <person name="Huang L."/>
            <person name="Peng D.H."/>
            <person name="Luo Y.B."/>
            <person name="Zou S.Q."/>
            <person name="Chen S.P."/>
            <person name="Lan S."/>
            <person name="Tsai W.C."/>
            <person name="Van de Peer Y."/>
            <person name="Liu Z.J."/>
        </authorList>
    </citation>
    <scope>NUCLEOTIDE SEQUENCE [LARGE SCALE GENOMIC DNA]</scope>
    <source>
        <strain evidence="1">Lor288</strain>
    </source>
</reference>
<dbReference type="Proteomes" id="UP001412067">
    <property type="component" value="Unassembled WGS sequence"/>
</dbReference>
<evidence type="ECO:0000313" key="1">
    <source>
        <dbReference type="EMBL" id="KAK8962794.1"/>
    </source>
</evidence>
<proteinExistence type="predicted"/>
<sequence length="56" mass="6685">MVYEFYANVKIIEGEMVTVKGKEVEFSVEKINDMFGLEDHDHDDYAEILIRYLLRK</sequence>
<comment type="caution">
    <text evidence="1">The sequence shown here is derived from an EMBL/GenBank/DDBJ whole genome shotgun (WGS) entry which is preliminary data.</text>
</comment>
<evidence type="ECO:0000313" key="2">
    <source>
        <dbReference type="Proteomes" id="UP001412067"/>
    </source>
</evidence>
<gene>
    <name evidence="1" type="ORF">KSP40_PGU020822</name>
</gene>
<dbReference type="EMBL" id="JBBWWR010000008">
    <property type="protein sequence ID" value="KAK8962794.1"/>
    <property type="molecule type" value="Genomic_DNA"/>
</dbReference>